<dbReference type="Proteomes" id="UP001341840">
    <property type="component" value="Unassembled WGS sequence"/>
</dbReference>
<comment type="caution">
    <text evidence="1">The sequence shown here is derived from an EMBL/GenBank/DDBJ whole genome shotgun (WGS) entry which is preliminary data.</text>
</comment>
<organism evidence="1 2">
    <name type="scientific">Stylosanthes scabra</name>
    <dbReference type="NCBI Taxonomy" id="79078"/>
    <lineage>
        <taxon>Eukaryota</taxon>
        <taxon>Viridiplantae</taxon>
        <taxon>Streptophyta</taxon>
        <taxon>Embryophyta</taxon>
        <taxon>Tracheophyta</taxon>
        <taxon>Spermatophyta</taxon>
        <taxon>Magnoliopsida</taxon>
        <taxon>eudicotyledons</taxon>
        <taxon>Gunneridae</taxon>
        <taxon>Pentapetalae</taxon>
        <taxon>rosids</taxon>
        <taxon>fabids</taxon>
        <taxon>Fabales</taxon>
        <taxon>Fabaceae</taxon>
        <taxon>Papilionoideae</taxon>
        <taxon>50 kb inversion clade</taxon>
        <taxon>dalbergioids sensu lato</taxon>
        <taxon>Dalbergieae</taxon>
        <taxon>Pterocarpus clade</taxon>
        <taxon>Stylosanthes</taxon>
    </lineage>
</organism>
<evidence type="ECO:0000313" key="1">
    <source>
        <dbReference type="EMBL" id="MED6160414.1"/>
    </source>
</evidence>
<name>A0ABU6UH94_9FABA</name>
<evidence type="ECO:0000313" key="2">
    <source>
        <dbReference type="Proteomes" id="UP001341840"/>
    </source>
</evidence>
<dbReference type="EMBL" id="JASCZI010121191">
    <property type="protein sequence ID" value="MED6160414.1"/>
    <property type="molecule type" value="Genomic_DNA"/>
</dbReference>
<gene>
    <name evidence="1" type="ORF">PIB30_051330</name>
</gene>
<reference evidence="1 2" key="1">
    <citation type="journal article" date="2023" name="Plants (Basel)">
        <title>Bridging the Gap: Combining Genomics and Transcriptomics Approaches to Understand Stylosanthes scabra, an Orphan Legume from the Brazilian Caatinga.</title>
        <authorList>
            <person name="Ferreira-Neto J.R.C."/>
            <person name="da Silva M.D."/>
            <person name="Binneck E."/>
            <person name="de Melo N.F."/>
            <person name="da Silva R.H."/>
            <person name="de Melo A.L.T.M."/>
            <person name="Pandolfi V."/>
            <person name="Bustamante F.O."/>
            <person name="Brasileiro-Vidal A.C."/>
            <person name="Benko-Iseppon A.M."/>
        </authorList>
    </citation>
    <scope>NUCLEOTIDE SEQUENCE [LARGE SCALE GENOMIC DNA]</scope>
    <source>
        <tissue evidence="1">Leaves</tissue>
    </source>
</reference>
<sequence length="146" mass="16052">MGRNEVKSVTAIPGFNEFLQPQVLSANSRHACTAGDSSSDLGLAVIIEMHRISIHGRTLFYHYCLYSALLALCSETNCNQPQSKINNMFLLSRENDPCDTIFLNFDKAKERPLTIRRTSSCINMPTLGIGAPSRRLSSGSSNSTPN</sequence>
<accession>A0ABU6UH94</accession>
<keyword evidence="2" id="KW-1185">Reference proteome</keyword>
<proteinExistence type="predicted"/>
<protein>
    <submittedName>
        <fullName evidence="1">Uncharacterized protein</fullName>
    </submittedName>
</protein>